<dbReference type="PANTHER" id="PTHR43918">
    <property type="entry name" value="ACETYLCHOLINESTERASE"/>
    <property type="match status" value="1"/>
</dbReference>
<evidence type="ECO:0000256" key="3">
    <source>
        <dbReference type="RuleBase" id="RU361235"/>
    </source>
</evidence>
<dbReference type="GO" id="GO:0052689">
    <property type="term" value="F:carboxylic ester hydrolase activity"/>
    <property type="evidence" value="ECO:0007669"/>
    <property type="project" value="TreeGrafter"/>
</dbReference>
<dbReference type="PROSITE" id="PS00941">
    <property type="entry name" value="CARBOXYLESTERASE_B_2"/>
    <property type="match status" value="1"/>
</dbReference>
<evidence type="ECO:0000256" key="2">
    <source>
        <dbReference type="ARBA" id="ARBA00022801"/>
    </source>
</evidence>
<dbReference type="InterPro" id="IPR019826">
    <property type="entry name" value="Carboxylesterase_B_AS"/>
</dbReference>
<feature type="chain" id="PRO_5040544254" description="Carboxylic ester hydrolase" evidence="3">
    <location>
        <begin position="23"/>
        <end position="536"/>
    </location>
</feature>
<evidence type="ECO:0000313" key="6">
    <source>
        <dbReference type="Proteomes" id="UP000800235"/>
    </source>
</evidence>
<evidence type="ECO:0000259" key="4">
    <source>
        <dbReference type="Pfam" id="PF00135"/>
    </source>
</evidence>
<feature type="domain" description="Carboxylesterase type B" evidence="4">
    <location>
        <begin position="26"/>
        <end position="475"/>
    </location>
</feature>
<evidence type="ECO:0000313" key="5">
    <source>
        <dbReference type="EMBL" id="KAF2435146.1"/>
    </source>
</evidence>
<keyword evidence="6" id="KW-1185">Reference proteome</keyword>
<name>A0A9P4P1X7_9PEZI</name>
<gene>
    <name evidence="5" type="ORF">EJ08DRAFT_581120</name>
</gene>
<dbReference type="PANTHER" id="PTHR43918:SF4">
    <property type="entry name" value="CARBOXYLIC ESTER HYDROLASE"/>
    <property type="match status" value="1"/>
</dbReference>
<comment type="similarity">
    <text evidence="1 3">Belongs to the type-B carboxylesterase/lipase family.</text>
</comment>
<accession>A0A9P4P1X7</accession>
<dbReference type="InterPro" id="IPR029058">
    <property type="entry name" value="AB_hydrolase_fold"/>
</dbReference>
<dbReference type="PROSITE" id="PS00122">
    <property type="entry name" value="CARBOXYLESTERASE_B_1"/>
    <property type="match status" value="1"/>
</dbReference>
<dbReference type="OrthoDB" id="408631at2759"/>
<keyword evidence="3" id="KW-0732">Signal</keyword>
<dbReference type="SUPFAM" id="SSF53474">
    <property type="entry name" value="alpha/beta-Hydrolases"/>
    <property type="match status" value="1"/>
</dbReference>
<dbReference type="Gene3D" id="3.40.50.1820">
    <property type="entry name" value="alpha/beta hydrolase"/>
    <property type="match status" value="1"/>
</dbReference>
<dbReference type="EMBL" id="MU007014">
    <property type="protein sequence ID" value="KAF2435146.1"/>
    <property type="molecule type" value="Genomic_DNA"/>
</dbReference>
<protein>
    <recommendedName>
        <fullName evidence="3">Carboxylic ester hydrolase</fullName>
        <ecNumber evidence="3">3.1.1.-</ecNumber>
    </recommendedName>
</protein>
<dbReference type="InterPro" id="IPR050654">
    <property type="entry name" value="AChE-related_enzymes"/>
</dbReference>
<dbReference type="InterPro" id="IPR019819">
    <property type="entry name" value="Carboxylesterase_B_CS"/>
</dbReference>
<reference evidence="5" key="1">
    <citation type="journal article" date="2020" name="Stud. Mycol.">
        <title>101 Dothideomycetes genomes: a test case for predicting lifestyles and emergence of pathogens.</title>
        <authorList>
            <person name="Haridas S."/>
            <person name="Albert R."/>
            <person name="Binder M."/>
            <person name="Bloem J."/>
            <person name="Labutti K."/>
            <person name="Salamov A."/>
            <person name="Andreopoulos B."/>
            <person name="Baker S."/>
            <person name="Barry K."/>
            <person name="Bills G."/>
            <person name="Bluhm B."/>
            <person name="Cannon C."/>
            <person name="Castanera R."/>
            <person name="Culley D."/>
            <person name="Daum C."/>
            <person name="Ezra D."/>
            <person name="Gonzalez J."/>
            <person name="Henrissat B."/>
            <person name="Kuo A."/>
            <person name="Liang C."/>
            <person name="Lipzen A."/>
            <person name="Lutzoni F."/>
            <person name="Magnuson J."/>
            <person name="Mondo S."/>
            <person name="Nolan M."/>
            <person name="Ohm R."/>
            <person name="Pangilinan J."/>
            <person name="Park H.-J."/>
            <person name="Ramirez L."/>
            <person name="Alfaro M."/>
            <person name="Sun H."/>
            <person name="Tritt A."/>
            <person name="Yoshinaga Y."/>
            <person name="Zwiers L.-H."/>
            <person name="Turgeon B."/>
            <person name="Goodwin S."/>
            <person name="Spatafora J."/>
            <person name="Crous P."/>
            <person name="Grigoriev I."/>
        </authorList>
    </citation>
    <scope>NUCLEOTIDE SEQUENCE</scope>
    <source>
        <strain evidence="5">CBS 130266</strain>
    </source>
</reference>
<dbReference type="Pfam" id="PF00135">
    <property type="entry name" value="COesterase"/>
    <property type="match status" value="1"/>
</dbReference>
<sequence>MKYSLCHKSCVAALSLFYTSSATSLPTVTIDAGILAGTTTLLPTATGSVNQFLGIPFAQSPPERFSPPTKPKKWSMPLNVTAWKPACIQQFNYPEASRNFTLEVFNNPPPEESEDCLYLNVYAPFSKPPPEGRTVMFWIYGGSLQFGNAGQSTYDGSAFAAYQDVVVVTVNYRTNVFGFANSPELPLTGQNLGFLDQRAGLNWVQRNIRAFGGDPAKVTIFGESAGGFSVDALLTSYPKDSKPPFRAAILQSGQISYRPSPYTGSVASWNALAAALNCGTQSNLTCIRNAPATQIKSIIERAALAFSPIPDNVTLVSNPAERRTSGNIAKIPTLSGTTAQEGRVFQVAVRNLTTFLQQYFSQTPELIPQLIEAYPDGGVGLTTPYDIASQIFTEYYFQCPEALYAQATADSGIPAWHYYFNASFPNTQGFPNAGVYHASEIPIVFGTYPQDNVTTTQEFALSSFMQGAWAKFAKNPAGGPGWNGVGTGEDYGVEGENLGVLGDVADVKGGGVTVVREGLVDERCRLFEGLYNGGSA</sequence>
<comment type="caution">
    <text evidence="5">The sequence shown here is derived from an EMBL/GenBank/DDBJ whole genome shotgun (WGS) entry which is preliminary data.</text>
</comment>
<organism evidence="5 6">
    <name type="scientific">Tothia fuscella</name>
    <dbReference type="NCBI Taxonomy" id="1048955"/>
    <lineage>
        <taxon>Eukaryota</taxon>
        <taxon>Fungi</taxon>
        <taxon>Dikarya</taxon>
        <taxon>Ascomycota</taxon>
        <taxon>Pezizomycotina</taxon>
        <taxon>Dothideomycetes</taxon>
        <taxon>Pleosporomycetidae</taxon>
        <taxon>Venturiales</taxon>
        <taxon>Cylindrosympodiaceae</taxon>
        <taxon>Tothia</taxon>
    </lineage>
</organism>
<dbReference type="Proteomes" id="UP000800235">
    <property type="component" value="Unassembled WGS sequence"/>
</dbReference>
<evidence type="ECO:0000256" key="1">
    <source>
        <dbReference type="ARBA" id="ARBA00005964"/>
    </source>
</evidence>
<dbReference type="EC" id="3.1.1.-" evidence="3"/>
<feature type="signal peptide" evidence="3">
    <location>
        <begin position="1"/>
        <end position="22"/>
    </location>
</feature>
<keyword evidence="2 3" id="KW-0378">Hydrolase</keyword>
<proteinExistence type="inferred from homology"/>
<dbReference type="InterPro" id="IPR002018">
    <property type="entry name" value="CarbesteraseB"/>
</dbReference>
<dbReference type="AlphaFoldDB" id="A0A9P4P1X7"/>